<reference evidence="1" key="1">
    <citation type="submission" date="2022-07" db="EMBL/GenBank/DDBJ databases">
        <title>Phylogenomic reconstructions and comparative analyses of Kickxellomycotina fungi.</title>
        <authorList>
            <person name="Reynolds N.K."/>
            <person name="Stajich J.E."/>
            <person name="Barry K."/>
            <person name="Grigoriev I.V."/>
            <person name="Crous P."/>
            <person name="Smith M.E."/>
        </authorList>
    </citation>
    <scope>NUCLEOTIDE SEQUENCE</scope>
    <source>
        <strain evidence="1">CBS 102833</strain>
    </source>
</reference>
<keyword evidence="1" id="KW-0012">Acyltransferase</keyword>
<dbReference type="EMBL" id="JANBUP010001082">
    <property type="protein sequence ID" value="KAJ2808580.1"/>
    <property type="molecule type" value="Genomic_DNA"/>
</dbReference>
<name>A0ACC1LHU4_9FUNG</name>
<accession>A0ACC1LHU4</accession>
<keyword evidence="1" id="KW-0808">Transferase</keyword>
<protein>
    <submittedName>
        <fullName evidence="1">Fatty acid synthase alpha subunit Lsd1</fullName>
        <ecNumber evidence="1">2.3.1.86</ecNumber>
    </submittedName>
</protein>
<keyword evidence="2" id="KW-1185">Reference proteome</keyword>
<dbReference type="EC" id="2.3.1.86" evidence="1"/>
<comment type="caution">
    <text evidence="1">The sequence shown here is derived from an EMBL/GenBank/DDBJ whole genome shotgun (WGS) entry which is preliminary data.</text>
</comment>
<evidence type="ECO:0000313" key="1">
    <source>
        <dbReference type="EMBL" id="KAJ2808580.1"/>
    </source>
</evidence>
<sequence>MTTLEQITLVRGSVTTTFDVAIAQGSVVQDHVQTFSSDFTELFSAIELHAAFIQHCISCGNSDVALSVFDVFCQTYGTNTSDIHVIVQAQGLNKLAARRVLRGYFSAWSLVNSRSAGVSSPPALFSSDSVELMAVFGGQHDFEHPIHEAIWLFDVYRPLLSDFVSQMSTFMHGESQGEHMSQMYPTGLDIFTWLALPATKPDERYLLSMPVVLPLVGLIQMMHIMVLYKTLGVSPGELVKRFKVAVGHSQGVAIAAVFSSLTDEQSLYDIGERVLGILMLASVFPQRKFPCPRLPVPTAQLVRQIADQEPRPTISIEGLDKPALDRLLTKFNNRQPTSDLHMFIAVTNAPNHFIVAGHINSAVGFVQLLSTESADLDEDQSRIPFPKRKPVIGAQYTSISAPYNCSLLAPLVDKVYEVAVGKGWVLNPSDMQIEVRATDDGHDIRIEADLTKYLLRCMLVLPVNWPLITQYPGITHIVDFGPGGLSGFGMLAYRNIEGLGIPVICAGAQVSSSSKPYLGTKAELYKTNLADVTTVPNWLAEFGPKLVRTSHDNQLHIDTPMSRVLGAPTVMVAGMTPTTVNECFVAAINNAGYHVELAGGGIYTGDDLEQKIDSLVKLVKPGQGITLNCIYVNQRQWSFQIPALLRLRAKGVPIAGLCIGGGVPSLDSATTVVNSLRSAGIRQVAFKPSTAAAIRHVVGIAKAHADFPVVLQWTGGRAGGHHSFEDFHQPILETYAAVRTCRNIVLVAGSGFGDAVGSLPYLTGDWSIAFGRTPMPFDGILLGSRVMVAKEAGTSLAVKELIVATPGLTDSEWHKTYDGPSGGVMTVTSEYDELNHTLSTRAMLFATELKSSILSQPRKNHAKLLLARKDEIISRLNNDFFRPWFDRKSNGRVVDLEDMTYAEVISRLVELMYVKHQQRWIHDSYRRLVLDFISRAECRLGTDLPGLSYLPEFQLAHPLELAQSFTERYPAAESQLLHSEDIQFFIGICKHRGQKPVPFIAALDSDFSIPFMKDCLWQSEDLDAVIDQDPQRVPIQQGPVVACYSTIVNEPVKNILDGIYHGHISALLSRGYNGDDASVPLVEYIGAQPGVVVLPASVDVQVTDIARKYQLPSALDQLPDLDVWLNALAGSTNSWLRALLTTRVIVEDSSYVDNYVQRALRPRPSQVATVYMGNGKPQSLAITSCHGDVHLLVECLDERIDLRIFQPTSTGIATLQYLFMYQPA</sequence>
<evidence type="ECO:0000313" key="2">
    <source>
        <dbReference type="Proteomes" id="UP001140096"/>
    </source>
</evidence>
<proteinExistence type="predicted"/>
<dbReference type="Proteomes" id="UP001140096">
    <property type="component" value="Unassembled WGS sequence"/>
</dbReference>
<feature type="non-terminal residue" evidence="1">
    <location>
        <position position="1224"/>
    </location>
</feature>
<gene>
    <name evidence="1" type="primary">fas2_14</name>
    <name evidence="1" type="ORF">H4S07_003389</name>
</gene>
<organism evidence="1 2">
    <name type="scientific">Coemansia furcata</name>
    <dbReference type="NCBI Taxonomy" id="417177"/>
    <lineage>
        <taxon>Eukaryota</taxon>
        <taxon>Fungi</taxon>
        <taxon>Fungi incertae sedis</taxon>
        <taxon>Zoopagomycota</taxon>
        <taxon>Kickxellomycotina</taxon>
        <taxon>Kickxellomycetes</taxon>
        <taxon>Kickxellales</taxon>
        <taxon>Kickxellaceae</taxon>
        <taxon>Coemansia</taxon>
    </lineage>
</organism>